<feature type="transmembrane region" description="Helical" evidence="2">
    <location>
        <begin position="227"/>
        <end position="245"/>
    </location>
</feature>
<dbReference type="KEGG" id="ffu:CLAFUR5_11373"/>
<dbReference type="OrthoDB" id="3357002at2759"/>
<feature type="compositionally biased region" description="Basic and acidic residues" evidence="1">
    <location>
        <begin position="498"/>
        <end position="508"/>
    </location>
</feature>
<evidence type="ECO:0000313" key="3">
    <source>
        <dbReference type="EMBL" id="UJO20536.1"/>
    </source>
</evidence>
<dbReference type="AlphaFoldDB" id="A0A9Q8PDP6"/>
<dbReference type="InterPro" id="IPR021460">
    <property type="entry name" value="DUF3112"/>
</dbReference>
<reference evidence="3" key="2">
    <citation type="journal article" date="2022" name="Microb. Genom.">
        <title>A chromosome-scale genome assembly of the tomato pathogen Cladosporium fulvum reveals a compartmentalized genome architecture and the presence of a dispensable chromosome.</title>
        <authorList>
            <person name="Zaccaron A.Z."/>
            <person name="Chen L.H."/>
            <person name="Samaras A."/>
            <person name="Stergiopoulos I."/>
        </authorList>
    </citation>
    <scope>NUCLEOTIDE SEQUENCE</scope>
    <source>
        <strain evidence="3">Race5_Kim</strain>
    </source>
</reference>
<dbReference type="Proteomes" id="UP000756132">
    <property type="component" value="Chromosome 8"/>
</dbReference>
<feature type="region of interest" description="Disordered" evidence="1">
    <location>
        <begin position="375"/>
        <end position="431"/>
    </location>
</feature>
<dbReference type="PANTHER" id="PTHR35184:SF1">
    <property type="entry name" value="INTEGRAL MEMBRANE PROTEIN"/>
    <property type="match status" value="1"/>
</dbReference>
<sequence>MASQGQLPPGATAAINGPPYPPSHQGLGGDPEILPDVPVNAVFLALFVFAAAAHMTLFQINMHKRGKKFVFNAAIFGYCITRILATSLRIGWAYRPRNVSLAMAAQIFVYAGVPILFVTNLFFAQRIVRAQHPNFGWSRLFSIWLPLTIGLMVVTIFGLITVVVLQFYLPDQTTQDWTRDFQLYGAVMFAFFAVLPIPIVVASWIARQVPSVRKSKTDNFGKGSTTSKIIIVIISAIPLALGAWYRAATSLIAPVGLQEQTPWYFSKACFYIFNFTMEIIVILFWLLIRIDQRFIVPNGADRPMSYAGGFVFAGEYPNKSSDHLNNPNGSVYKHRASTRTSLASTIIPPPALSRAGSWGSLEEYMTPAVTTKRSTQSLWGGISTDRVDSTVDEGYHSRHSTDRSSSEPQRPPPVRSEHGQLSQEMGYNPTTGRWDVREWQMMGPSVYDRDASPVREMPSIFSPSAEHIPSSSQPLPPRVYEPSGHPSARPSMVSMRVFGDEGESRRSESWGADHAV</sequence>
<keyword evidence="4" id="KW-1185">Reference proteome</keyword>
<accession>A0A9Q8PDP6</accession>
<reference evidence="3" key="1">
    <citation type="submission" date="2021-12" db="EMBL/GenBank/DDBJ databases">
        <authorList>
            <person name="Zaccaron A."/>
            <person name="Stergiopoulos I."/>
        </authorList>
    </citation>
    <scope>NUCLEOTIDE SEQUENCE</scope>
    <source>
        <strain evidence="3">Race5_Kim</strain>
    </source>
</reference>
<keyword evidence="2" id="KW-1133">Transmembrane helix</keyword>
<feature type="transmembrane region" description="Helical" evidence="2">
    <location>
        <begin position="144"/>
        <end position="169"/>
    </location>
</feature>
<organism evidence="3 4">
    <name type="scientific">Passalora fulva</name>
    <name type="common">Tomato leaf mold</name>
    <name type="synonym">Cladosporium fulvum</name>
    <dbReference type="NCBI Taxonomy" id="5499"/>
    <lineage>
        <taxon>Eukaryota</taxon>
        <taxon>Fungi</taxon>
        <taxon>Dikarya</taxon>
        <taxon>Ascomycota</taxon>
        <taxon>Pezizomycotina</taxon>
        <taxon>Dothideomycetes</taxon>
        <taxon>Dothideomycetidae</taxon>
        <taxon>Mycosphaerellales</taxon>
        <taxon>Mycosphaerellaceae</taxon>
        <taxon>Fulvia</taxon>
    </lineage>
</organism>
<dbReference type="EMBL" id="CP090170">
    <property type="protein sequence ID" value="UJO20536.1"/>
    <property type="molecule type" value="Genomic_DNA"/>
</dbReference>
<feature type="compositionally biased region" description="Polar residues" evidence="1">
    <location>
        <begin position="419"/>
        <end position="431"/>
    </location>
</feature>
<evidence type="ECO:0000256" key="2">
    <source>
        <dbReference type="SAM" id="Phobius"/>
    </source>
</evidence>
<feature type="transmembrane region" description="Helical" evidence="2">
    <location>
        <begin position="37"/>
        <end position="57"/>
    </location>
</feature>
<evidence type="ECO:0000313" key="4">
    <source>
        <dbReference type="Proteomes" id="UP000756132"/>
    </source>
</evidence>
<dbReference type="Pfam" id="PF11309">
    <property type="entry name" value="DUF3112"/>
    <property type="match status" value="1"/>
</dbReference>
<feature type="transmembrane region" description="Helical" evidence="2">
    <location>
        <begin position="265"/>
        <end position="288"/>
    </location>
</feature>
<feature type="region of interest" description="Disordered" evidence="1">
    <location>
        <begin position="461"/>
        <end position="516"/>
    </location>
</feature>
<feature type="transmembrane region" description="Helical" evidence="2">
    <location>
        <begin position="100"/>
        <end position="123"/>
    </location>
</feature>
<evidence type="ECO:0000256" key="1">
    <source>
        <dbReference type="SAM" id="MobiDB-lite"/>
    </source>
</evidence>
<gene>
    <name evidence="3" type="ORF">CLAFUR5_11373</name>
</gene>
<keyword evidence="2" id="KW-0472">Membrane</keyword>
<feature type="transmembrane region" description="Helical" evidence="2">
    <location>
        <begin position="69"/>
        <end position="94"/>
    </location>
</feature>
<dbReference type="RefSeq" id="XP_047764902.1">
    <property type="nucleotide sequence ID" value="XM_047910521.1"/>
</dbReference>
<name>A0A9Q8PDP6_PASFU</name>
<dbReference type="OMA" id="GYCITRI"/>
<keyword evidence="2" id="KW-0812">Transmembrane</keyword>
<dbReference type="GeneID" id="71991251"/>
<proteinExistence type="predicted"/>
<dbReference type="PANTHER" id="PTHR35184">
    <property type="entry name" value="YALI0C10208P"/>
    <property type="match status" value="1"/>
</dbReference>
<protein>
    <submittedName>
        <fullName evidence="3">Uncharacterized protein</fullName>
    </submittedName>
</protein>
<feature type="compositionally biased region" description="Basic and acidic residues" evidence="1">
    <location>
        <begin position="385"/>
        <end position="405"/>
    </location>
</feature>
<feature type="transmembrane region" description="Helical" evidence="2">
    <location>
        <begin position="181"/>
        <end position="206"/>
    </location>
</feature>